<evidence type="ECO:0008006" key="3">
    <source>
        <dbReference type="Google" id="ProtNLM"/>
    </source>
</evidence>
<organism evidence="1 2">
    <name type="scientific">Frondihabitans cladoniiphilus</name>
    <dbReference type="NCBI Taxonomy" id="715785"/>
    <lineage>
        <taxon>Bacteria</taxon>
        <taxon>Bacillati</taxon>
        <taxon>Actinomycetota</taxon>
        <taxon>Actinomycetes</taxon>
        <taxon>Micrococcales</taxon>
        <taxon>Microbacteriaceae</taxon>
        <taxon>Frondihabitans</taxon>
    </lineage>
</organism>
<dbReference type="EMBL" id="BAABLM010000003">
    <property type="protein sequence ID" value="GAA4675794.1"/>
    <property type="molecule type" value="Genomic_DNA"/>
</dbReference>
<dbReference type="Proteomes" id="UP001501295">
    <property type="component" value="Unassembled WGS sequence"/>
</dbReference>
<evidence type="ECO:0000313" key="1">
    <source>
        <dbReference type="EMBL" id="GAA4675794.1"/>
    </source>
</evidence>
<gene>
    <name evidence="1" type="ORF">GCM10025780_20440</name>
</gene>
<accession>A0ABP8VZZ5</accession>
<proteinExistence type="predicted"/>
<protein>
    <recommendedName>
        <fullName evidence="3">Golgi phosphoprotein 3 GPP34</fullName>
    </recommendedName>
</protein>
<reference evidence="2" key="1">
    <citation type="journal article" date="2019" name="Int. J. Syst. Evol. Microbiol.">
        <title>The Global Catalogue of Microorganisms (GCM) 10K type strain sequencing project: providing services to taxonomists for standard genome sequencing and annotation.</title>
        <authorList>
            <consortium name="The Broad Institute Genomics Platform"/>
            <consortium name="The Broad Institute Genome Sequencing Center for Infectious Disease"/>
            <person name="Wu L."/>
            <person name="Ma J."/>
        </authorList>
    </citation>
    <scope>NUCLEOTIDE SEQUENCE [LARGE SCALE GENOMIC DNA]</scope>
    <source>
        <strain evidence="2">JCM 18956</strain>
    </source>
</reference>
<name>A0ABP8VZZ5_9MICO</name>
<keyword evidence="2" id="KW-1185">Reference proteome</keyword>
<dbReference type="RefSeq" id="WP_345375751.1">
    <property type="nucleotide sequence ID" value="NZ_BAABLM010000003.1"/>
</dbReference>
<sequence length="219" mass="23681">MLAGNLLTARPTAQPDPVDHLLVDLATGRHLPGDVLHVQQLVHEHGLTEGDAQSAVDTGWELGLLAKDGAASSARVVWTPEASQLHLHRLARHLVVVARSTRPDAPRGIGRPVDLIDGEPGRLTVVEQFGLSVPEDLLLFLDVARALLGRAAPQLLDELAAPIAVLFSEAAQRVHDFEPAAPLEVREEIVRDMVRSLIEREPEAFVDLVADYVVALGIH</sequence>
<comment type="caution">
    <text evidence="1">The sequence shown here is derived from an EMBL/GenBank/DDBJ whole genome shotgun (WGS) entry which is preliminary data.</text>
</comment>
<evidence type="ECO:0000313" key="2">
    <source>
        <dbReference type="Proteomes" id="UP001501295"/>
    </source>
</evidence>